<protein>
    <submittedName>
        <fullName evidence="2">Uncharacterized protein</fullName>
    </submittedName>
</protein>
<evidence type="ECO:0000313" key="2">
    <source>
        <dbReference type="EMBL" id="MDQ0214054.1"/>
    </source>
</evidence>
<comment type="caution">
    <text evidence="2">The sequence shown here is derived from an EMBL/GenBank/DDBJ whole genome shotgun (WGS) entry which is preliminary data.</text>
</comment>
<feature type="region of interest" description="Disordered" evidence="1">
    <location>
        <begin position="1"/>
        <end position="54"/>
    </location>
</feature>
<dbReference type="AlphaFoldDB" id="A0AAJ1SWV8"/>
<accession>A0AAJ1SWV8</accession>
<evidence type="ECO:0000256" key="1">
    <source>
        <dbReference type="SAM" id="MobiDB-lite"/>
    </source>
</evidence>
<name>A0AAJ1SWV8_9BACI</name>
<keyword evidence="3" id="KW-1185">Reference proteome</keyword>
<reference evidence="2" key="1">
    <citation type="submission" date="2023-07" db="EMBL/GenBank/DDBJ databases">
        <title>Genomic Encyclopedia of Type Strains, Phase IV (KMG-IV): sequencing the most valuable type-strain genomes for metagenomic binning, comparative biology and taxonomic classification.</title>
        <authorList>
            <person name="Goeker M."/>
        </authorList>
    </citation>
    <scope>NUCLEOTIDE SEQUENCE</scope>
    <source>
        <strain evidence="2">DSM 23947</strain>
    </source>
</reference>
<feature type="compositionally biased region" description="Polar residues" evidence="1">
    <location>
        <begin position="10"/>
        <end position="20"/>
    </location>
</feature>
<feature type="compositionally biased region" description="Basic and acidic residues" evidence="1">
    <location>
        <begin position="23"/>
        <end position="35"/>
    </location>
</feature>
<evidence type="ECO:0000313" key="3">
    <source>
        <dbReference type="Proteomes" id="UP001237207"/>
    </source>
</evidence>
<organism evidence="2 3">
    <name type="scientific">Oikeobacillus pervagus</name>
    <dbReference type="NCBI Taxonomy" id="1325931"/>
    <lineage>
        <taxon>Bacteria</taxon>
        <taxon>Bacillati</taxon>
        <taxon>Bacillota</taxon>
        <taxon>Bacilli</taxon>
        <taxon>Bacillales</taxon>
        <taxon>Bacillaceae</taxon>
        <taxon>Oikeobacillus</taxon>
    </lineage>
</organism>
<proteinExistence type="predicted"/>
<dbReference type="EMBL" id="JAUSUC010000003">
    <property type="protein sequence ID" value="MDQ0214054.1"/>
    <property type="molecule type" value="Genomic_DNA"/>
</dbReference>
<gene>
    <name evidence="2" type="ORF">J2S13_000449</name>
</gene>
<dbReference type="Proteomes" id="UP001237207">
    <property type="component" value="Unassembled WGS sequence"/>
</dbReference>
<feature type="compositionally biased region" description="Basic and acidic residues" evidence="1">
    <location>
        <begin position="42"/>
        <end position="54"/>
    </location>
</feature>
<dbReference type="RefSeq" id="WP_307256056.1">
    <property type="nucleotide sequence ID" value="NZ_JAUSUC010000003.1"/>
</dbReference>
<sequence>MGKWNEEAAPNNQMHSSVIRSSKLIEDKKEEKRGFQEALSDGGERNEIIEQQIK</sequence>